<dbReference type="Pfam" id="PF08700">
    <property type="entry name" value="VPS51_Exo84_N"/>
    <property type="match status" value="1"/>
</dbReference>
<evidence type="ECO:0000313" key="3">
    <source>
        <dbReference type="Proteomes" id="UP000037122"/>
    </source>
</evidence>
<dbReference type="VEuPathDB" id="FungiDB:QG37_03475"/>
<comment type="caution">
    <text evidence="2">The sequence shown here is derived from an EMBL/GenBank/DDBJ whole genome shotgun (WGS) entry which is preliminary data.</text>
</comment>
<evidence type="ECO:0000313" key="2">
    <source>
        <dbReference type="EMBL" id="KND99680.1"/>
    </source>
</evidence>
<dbReference type="VEuPathDB" id="FungiDB:B9J08_001596"/>
<accession>A0A0L0P111</accession>
<dbReference type="VEuPathDB" id="FungiDB:CJI96_0000063"/>
<dbReference type="EMBL" id="LGST01000022">
    <property type="protein sequence ID" value="KND99680.1"/>
    <property type="molecule type" value="Genomic_DNA"/>
</dbReference>
<evidence type="ECO:0000256" key="1">
    <source>
        <dbReference type="SAM" id="MobiDB-lite"/>
    </source>
</evidence>
<gene>
    <name evidence="2" type="ORF">QG37_03475</name>
</gene>
<dbReference type="VEuPathDB" id="FungiDB:CJJ07_000107"/>
<proteinExistence type="predicted"/>
<organism evidence="2 3">
    <name type="scientific">Candidozyma auris</name>
    <name type="common">Yeast</name>
    <name type="synonym">Candida auris</name>
    <dbReference type="NCBI Taxonomy" id="498019"/>
    <lineage>
        <taxon>Eukaryota</taxon>
        <taxon>Fungi</taxon>
        <taxon>Dikarya</taxon>
        <taxon>Ascomycota</taxon>
        <taxon>Saccharomycotina</taxon>
        <taxon>Pichiomycetes</taxon>
        <taxon>Metschnikowiaceae</taxon>
        <taxon>Candidozyma</taxon>
    </lineage>
</organism>
<name>A0A0L0P111_CANAR</name>
<dbReference type="VEuPathDB" id="FungiDB:CJI97_001714"/>
<dbReference type="AlphaFoldDB" id="A0A0L0P111"/>
<sequence>MNNRKGLTASVSSLASSSASSINGSTNQKLIDFSIDDVFARYTVPQVQKLQSKYYLDIATAKDELHLLVGGKYRDLVRIAEEIDSMSDTAHKIDDSLTDMSFRSSSYVAFGNNNFSKFNSSMRKEKVALARHQSKNTILNNIINNELISYDLKLQTGSLKNTKTLVHLAKIYYTIEKLFSDRLRSNVHGVSRYYMLKGNFLAHLEKKIATYTFFDDSMSSNSNLLDVNGLIQNSETKQWLESDSLDFDGEFYNDDDFNSSENDSTESDSLGASIKPIVNYLLAYLIARSEEDKPMSIKAKVIDLKLAYLHTLIKESLKHPRASNISFYKILRFIEATAICINDYITHDGELLTRLAQIKSWKASQLIGFHNWFEVDEIHFESPIDTAADSEVLLNDYYRNCRHCLQSFASELYKCSARSDDVADTITIVLSVLFNFFAGATKVKDLARFEERSCYIIGGIFTKNLLTSFVSSAISTIKQVSEIHSQNLTQCIIAEVISSLNADLTETNHDDEYFSSDLIGFMDKDIEKYLKRVLQLGSFKAIGKNALDDSLKMWLVLTEKLIDETNISSDNMVRKINSQLEKASHVAVFGFQRKEFADQIQMFRSSIEENTVKQLEDFIAELFKMVQAQKRANKDLNLGVLGLMLEVKVFVNKYPENESLRVVDAKVGEVVAKLYDNLLDCTFHLKLDSIALRSQLTEAISNSTGENPTERPQRAQLAVHSVLFGVVEELLDLDRFEQQYVLSYFTHKAVSELFRERKEKYLLTIIEEALQHYCDLSDKENLNGENGTASSKNETNNTDESSLNKSSTLEAELVFANILFVYSFTKSSAIENDDFLKTCLCKILDATQVEDSTIELISRGVSEQFRATKNLFLPLLVV</sequence>
<reference evidence="3" key="1">
    <citation type="journal article" date="2015" name="BMC Genomics">
        <title>Draft genome of a commonly misdiagnosed multidrug resistant pathogen Candida auris.</title>
        <authorList>
            <person name="Chatterjee S."/>
            <person name="Alampalli S.V."/>
            <person name="Nageshan R.K."/>
            <person name="Chettiar S.T."/>
            <person name="Joshi S."/>
            <person name="Tatu U.S."/>
        </authorList>
    </citation>
    <scope>NUCLEOTIDE SEQUENCE [LARGE SCALE GENOMIC DNA]</scope>
    <source>
        <strain evidence="3">6684</strain>
    </source>
</reference>
<protein>
    <submittedName>
        <fullName evidence="2">Uncharacterized protein</fullName>
    </submittedName>
</protein>
<dbReference type="VEuPathDB" id="FungiDB:CJJ09_001885"/>
<dbReference type="Proteomes" id="UP000037122">
    <property type="component" value="Unassembled WGS sequence"/>
</dbReference>
<feature type="region of interest" description="Disordered" evidence="1">
    <location>
        <begin position="784"/>
        <end position="803"/>
    </location>
</feature>